<feature type="compositionally biased region" description="Acidic residues" evidence="1">
    <location>
        <begin position="84"/>
        <end position="100"/>
    </location>
</feature>
<gene>
    <name evidence="2" type="ORF">QCA50_002925</name>
</gene>
<protein>
    <submittedName>
        <fullName evidence="2">Uncharacterized protein</fullName>
    </submittedName>
</protein>
<feature type="region of interest" description="Disordered" evidence="1">
    <location>
        <begin position="17"/>
        <end position="124"/>
    </location>
</feature>
<comment type="caution">
    <text evidence="2">The sequence shown here is derived from an EMBL/GenBank/DDBJ whole genome shotgun (WGS) entry which is preliminary data.</text>
</comment>
<dbReference type="Proteomes" id="UP001385951">
    <property type="component" value="Unassembled WGS sequence"/>
</dbReference>
<dbReference type="AlphaFoldDB" id="A0AAW0GTR3"/>
<evidence type="ECO:0000313" key="2">
    <source>
        <dbReference type="EMBL" id="KAK7693357.1"/>
    </source>
</evidence>
<name>A0AAW0GTR3_9APHY</name>
<dbReference type="EMBL" id="JASBNA010000003">
    <property type="protein sequence ID" value="KAK7693357.1"/>
    <property type="molecule type" value="Genomic_DNA"/>
</dbReference>
<keyword evidence="3" id="KW-1185">Reference proteome</keyword>
<accession>A0AAW0GTR3</accession>
<organism evidence="2 3">
    <name type="scientific">Cerrena zonata</name>
    <dbReference type="NCBI Taxonomy" id="2478898"/>
    <lineage>
        <taxon>Eukaryota</taxon>
        <taxon>Fungi</taxon>
        <taxon>Dikarya</taxon>
        <taxon>Basidiomycota</taxon>
        <taxon>Agaricomycotina</taxon>
        <taxon>Agaricomycetes</taxon>
        <taxon>Polyporales</taxon>
        <taxon>Cerrenaceae</taxon>
        <taxon>Cerrena</taxon>
    </lineage>
</organism>
<sequence length="199" mass="21682">MRSQFLVRRTRSLLKTSPFSSQRALISSSRPRKYPRKVLATSAKLPIAERSTSSAALTHSGPPANGDVPDTPPPEEPNGHDENPSEDPQAEPEPDIEVIEVTEVGKTRRRGRPSKDSIGPLPGELDILWIPDEPTDIEQVASASSASSTSTVDPALPPPEVMEEIMTNLVLPCTLKSNTRLVTRFPALLWNLHLPCTVP</sequence>
<evidence type="ECO:0000313" key="3">
    <source>
        <dbReference type="Proteomes" id="UP001385951"/>
    </source>
</evidence>
<reference evidence="2 3" key="1">
    <citation type="submission" date="2022-09" db="EMBL/GenBank/DDBJ databases">
        <authorList>
            <person name="Palmer J.M."/>
        </authorList>
    </citation>
    <scope>NUCLEOTIDE SEQUENCE [LARGE SCALE GENOMIC DNA]</scope>
    <source>
        <strain evidence="2 3">DSM 7382</strain>
    </source>
</reference>
<proteinExistence type="predicted"/>
<evidence type="ECO:0000256" key="1">
    <source>
        <dbReference type="SAM" id="MobiDB-lite"/>
    </source>
</evidence>
<feature type="compositionally biased region" description="Polar residues" evidence="1">
    <location>
        <begin position="17"/>
        <end position="29"/>
    </location>
</feature>